<comment type="caution">
    <text evidence="1">The sequence shown here is derived from an EMBL/GenBank/DDBJ whole genome shotgun (WGS) entry which is preliminary data.</text>
</comment>
<protein>
    <submittedName>
        <fullName evidence="1">Nucleotidyltransferase AbiEii toxin of type IV toxin-antitoxin system</fullName>
    </submittedName>
</protein>
<name>A0A2T5IQ69_9LACT</name>
<organism evidence="1 2">
    <name type="scientific">Trichococcus patagoniensis</name>
    <dbReference type="NCBI Taxonomy" id="382641"/>
    <lineage>
        <taxon>Bacteria</taxon>
        <taxon>Bacillati</taxon>
        <taxon>Bacillota</taxon>
        <taxon>Bacilli</taxon>
        <taxon>Lactobacillales</taxon>
        <taxon>Carnobacteriaceae</taxon>
        <taxon>Trichococcus</taxon>
    </lineage>
</organism>
<dbReference type="Proteomes" id="UP000244161">
    <property type="component" value="Unassembled WGS sequence"/>
</dbReference>
<dbReference type="OrthoDB" id="9808443at2"/>
<reference evidence="1 2" key="1">
    <citation type="submission" date="2018-04" db="EMBL/GenBank/DDBJ databases">
        <title>Genomic Encyclopedia of Archaeal and Bacterial Type Strains, Phase II (KMG-II): from individual species to whole genera.</title>
        <authorList>
            <person name="Goeker M."/>
        </authorList>
    </citation>
    <scope>NUCLEOTIDE SEQUENCE [LARGE SCALE GENOMIC DNA]</scope>
    <source>
        <strain evidence="1 2">DSM 18806</strain>
    </source>
</reference>
<dbReference type="GO" id="GO:0016740">
    <property type="term" value="F:transferase activity"/>
    <property type="evidence" value="ECO:0007669"/>
    <property type="project" value="UniProtKB-KW"/>
</dbReference>
<accession>A0A2T5IQ69</accession>
<sequence>MQSARLSDLIRSLKMKGGETINVQELRIRYALERFLMRLSQSDFRDNFVLKGGFLMGTIYNIGQRTTKDLDTVVKNLPAEQEEIGKALHTISTIDLNDGVTFVVSEITQTQEQRRYPGFRAKMIMLFDGEQSRVNFDLDIGVGDVITPSASNMELKLTFSEIRGENESIRILAYPIQTILAEKLETVLEKGIQNSRMKDFYDLRLMLSDPNRPKIDLCYTAFENTWLFRHGSIIDEDLFEDWLFVIEELGNNQTANQVYWPNYAKDRKYAQGIAFEQIARQIKGFILELQQFYNQFENG</sequence>
<evidence type="ECO:0000313" key="1">
    <source>
        <dbReference type="EMBL" id="PTQ85972.1"/>
    </source>
</evidence>
<keyword evidence="2" id="KW-1185">Reference proteome</keyword>
<evidence type="ECO:0000313" key="2">
    <source>
        <dbReference type="Proteomes" id="UP000244161"/>
    </source>
</evidence>
<dbReference type="RefSeq" id="WP_108031564.1">
    <property type="nucleotide sequence ID" value="NZ_QAOM01000002.1"/>
</dbReference>
<gene>
    <name evidence="1" type="ORF">C8U37_10275</name>
</gene>
<dbReference type="AlphaFoldDB" id="A0A2T5IQ69"/>
<keyword evidence="1" id="KW-0808">Transferase</keyword>
<dbReference type="EMBL" id="QAOM01000002">
    <property type="protein sequence ID" value="PTQ85972.1"/>
    <property type="molecule type" value="Genomic_DNA"/>
</dbReference>
<dbReference type="Pfam" id="PF08843">
    <property type="entry name" value="AbiEii"/>
    <property type="match status" value="1"/>
</dbReference>
<dbReference type="InterPro" id="IPR014942">
    <property type="entry name" value="AbiEii"/>
</dbReference>
<proteinExistence type="predicted"/>